<name>A0AA41VTG2_PAPNU</name>
<reference evidence="4" key="1">
    <citation type="submission" date="2022-03" db="EMBL/GenBank/DDBJ databases">
        <title>A functionally conserved STORR gene fusion in Papaver species that diverged 16.8 million years ago.</title>
        <authorList>
            <person name="Catania T."/>
        </authorList>
    </citation>
    <scope>NUCLEOTIDE SEQUENCE</scope>
    <source>
        <strain evidence="4">S-191538</strain>
    </source>
</reference>
<dbReference type="GO" id="GO:0016020">
    <property type="term" value="C:membrane"/>
    <property type="evidence" value="ECO:0007669"/>
    <property type="project" value="UniProtKB-SubCell"/>
</dbReference>
<dbReference type="AlphaFoldDB" id="A0AA41VTG2"/>
<comment type="subcellular location">
    <subcellularLocation>
        <location evidence="1">Membrane</location>
        <topology evidence="1">Multi-pass membrane protein</topology>
    </subcellularLocation>
</comment>
<proteinExistence type="inferred from homology"/>
<dbReference type="PANTHER" id="PTHR43634">
    <property type="entry name" value="OW CONDUCTANCE MECHANOSENSITIVE CHANNEL"/>
    <property type="match status" value="1"/>
</dbReference>
<organism evidence="4 5">
    <name type="scientific">Papaver nudicaule</name>
    <name type="common">Iceland poppy</name>
    <dbReference type="NCBI Taxonomy" id="74823"/>
    <lineage>
        <taxon>Eukaryota</taxon>
        <taxon>Viridiplantae</taxon>
        <taxon>Streptophyta</taxon>
        <taxon>Embryophyta</taxon>
        <taxon>Tracheophyta</taxon>
        <taxon>Spermatophyta</taxon>
        <taxon>Magnoliopsida</taxon>
        <taxon>Ranunculales</taxon>
        <taxon>Papaveraceae</taxon>
        <taxon>Papaveroideae</taxon>
        <taxon>Papaver</taxon>
    </lineage>
</organism>
<dbReference type="InterPro" id="IPR056876">
    <property type="entry name" value="Msl2-3_C"/>
</dbReference>
<dbReference type="PANTHER" id="PTHR43634:SF2">
    <property type="entry name" value="LOW CONDUCTANCE MECHANOSENSITIVE CHANNEL YNAI"/>
    <property type="match status" value="1"/>
</dbReference>
<evidence type="ECO:0000256" key="1">
    <source>
        <dbReference type="ARBA" id="ARBA00004141"/>
    </source>
</evidence>
<evidence type="ECO:0000256" key="2">
    <source>
        <dbReference type="ARBA" id="ARBA00008017"/>
    </source>
</evidence>
<protein>
    <recommendedName>
        <fullName evidence="3">Mechanosensitive ion channel protein 2/3 C-terminal domain-containing protein</fullName>
    </recommendedName>
</protein>
<dbReference type="EMBL" id="JAJJMA010290005">
    <property type="protein sequence ID" value="MCL7047156.1"/>
    <property type="molecule type" value="Genomic_DNA"/>
</dbReference>
<dbReference type="Pfam" id="PF24956">
    <property type="entry name" value="Msl2-3_C"/>
    <property type="match status" value="1"/>
</dbReference>
<accession>A0AA41VTG2</accession>
<keyword evidence="5" id="KW-1185">Reference proteome</keyword>
<dbReference type="InterPro" id="IPR045042">
    <property type="entry name" value="YnaI-like"/>
</dbReference>
<dbReference type="Proteomes" id="UP001177140">
    <property type="component" value="Unassembled WGS sequence"/>
</dbReference>
<comment type="similarity">
    <text evidence="2">Belongs to the MscS (TC 1.A.23) family.</text>
</comment>
<sequence>MFAMQYLSRGAPHGVIVSPSIMGVKPCSRLIRFFAPFKIPITRSLPVSRFKVCSSLKLIPNAVKETSTSMITKLVEVSSPLPQKIRLLLKFIIAFSLLRVVLKVIHKLLTWEWDFLNIHDLIRTEVDGKEIFGFVETKGWFDITIKMKNGDRVLISKGKSNGLITKFDHQMKNGEHVNWRFTTKLEIEMDQVERIEKEIYKIFEEDKDLEQEDAFALLYDVDWSNRKAMLLVSCFTKTASHEDYFTVRDAFLMKLHKLIHTPS</sequence>
<evidence type="ECO:0000259" key="3">
    <source>
        <dbReference type="Pfam" id="PF24956"/>
    </source>
</evidence>
<evidence type="ECO:0000313" key="4">
    <source>
        <dbReference type="EMBL" id="MCL7047156.1"/>
    </source>
</evidence>
<evidence type="ECO:0000313" key="5">
    <source>
        <dbReference type="Proteomes" id="UP001177140"/>
    </source>
</evidence>
<gene>
    <name evidence="4" type="ORF">MKW94_028419</name>
</gene>
<comment type="caution">
    <text evidence="4">The sequence shown here is derived from an EMBL/GenBank/DDBJ whole genome shotgun (WGS) entry which is preliminary data.</text>
</comment>
<feature type="domain" description="Mechanosensitive ion channel protein 2/3 C-terminal" evidence="3">
    <location>
        <begin position="179"/>
        <end position="259"/>
    </location>
</feature>